<evidence type="ECO:0000256" key="1">
    <source>
        <dbReference type="SAM" id="MobiDB-lite"/>
    </source>
</evidence>
<organism evidence="2">
    <name type="scientific">Parvoviridae sp</name>
    <dbReference type="NCBI Taxonomy" id="1940570"/>
    <lineage>
        <taxon>Viruses</taxon>
        <taxon>Monodnaviria</taxon>
        <taxon>Shotokuvirae</taxon>
        <taxon>Cossaviricota</taxon>
        <taxon>Quintoviricetes</taxon>
        <taxon>Piccovirales</taxon>
        <taxon>Parvoviridae</taxon>
    </lineage>
</organism>
<dbReference type="EMBL" id="MT138318">
    <property type="protein sequence ID" value="QKE54975.1"/>
    <property type="molecule type" value="Genomic_DNA"/>
</dbReference>
<proteinExistence type="predicted"/>
<evidence type="ECO:0000313" key="2">
    <source>
        <dbReference type="EMBL" id="QKE54975.1"/>
    </source>
</evidence>
<protein>
    <submittedName>
        <fullName evidence="2">Capsid protein</fullName>
    </submittedName>
</protein>
<accession>A0A7D3QJ03</accession>
<feature type="region of interest" description="Disordered" evidence="1">
    <location>
        <begin position="429"/>
        <end position="450"/>
    </location>
</feature>
<sequence length="508" mass="57817">MPTKTYSNVYQFYITNNPYNYPTPDSNTVDAGSEVNTGWHVLPNQLNQHFLTQGQWADLINSSSTYTVQSISMDVFNMIPLIENLAIAGTTTFWSFNNCVYGWGYSDEYHETPYFNWMKINWSASHPLNDPNTSPNLLYKEGRQCPLGTQWKQQVPPIYSYKYPLYRISSNSTWSNTNDAGSGKGVYPGLYNTKTIVPKAAIWDPLNNAEALKEIRPGKNNLHFEHTFTNPPTFNSDLFATMSPYAATGPYEGNQRPYTYQQTLEDDPDQLCSRFEDDTTYNDYTRPNFANSPLVPSGWWWKEIQQSICDSPSIKKPNVFWPGTEREMCSEPPPQWFMKLVPLWKADSLGGNPNIIPCVAQVSCKTTIVFKYTERKSAIFTPTWGPWSWYDLYSVQPWYRNFTLAGVRSRTAGMRRTWQNIEFTAATQEPQFGSAAGHKREDPYKESSTIGPGTGCGGTYTLTTTISTASKQPDLQSTSTTIPIPKTSFYKHTLKRGIDNPTYEDEPM</sequence>
<name>A0A7D3QJ03_9VIRU</name>
<reference evidence="2" key="1">
    <citation type="submission" date="2020-01" db="EMBL/GenBank/DDBJ databases">
        <title>Viral genomes from wild and zoo birds in China.</title>
        <authorList>
            <person name="Dai Z."/>
            <person name="Shan L.T."/>
            <person name="Yang X.S."/>
        </authorList>
    </citation>
    <scope>NUCLEOTIDE SEQUENCE</scope>
    <source>
        <strain evidence="2">Wftcra74par2</strain>
    </source>
</reference>